<dbReference type="EC" id="2.7.1.12" evidence="3 9"/>
<dbReference type="CDD" id="cd02021">
    <property type="entry name" value="GntK"/>
    <property type="match status" value="1"/>
</dbReference>
<name>A0ABU7TG87_9HYPH</name>
<evidence type="ECO:0000256" key="2">
    <source>
        <dbReference type="ARBA" id="ARBA00008420"/>
    </source>
</evidence>
<keyword evidence="6 9" id="KW-0418">Kinase</keyword>
<evidence type="ECO:0000256" key="9">
    <source>
        <dbReference type="RuleBase" id="RU363066"/>
    </source>
</evidence>
<organism evidence="10 11">
    <name type="scientific">Methylobacterium radiotolerans</name>
    <dbReference type="NCBI Taxonomy" id="31998"/>
    <lineage>
        <taxon>Bacteria</taxon>
        <taxon>Pseudomonadati</taxon>
        <taxon>Pseudomonadota</taxon>
        <taxon>Alphaproteobacteria</taxon>
        <taxon>Hyphomicrobiales</taxon>
        <taxon>Methylobacteriaceae</taxon>
        <taxon>Methylobacterium</taxon>
    </lineage>
</organism>
<sequence length="182" mass="19311">MTASTSRSPTPTVLVVMGVSGSGKSTVAALLAERLGWPFVDGDDFHTPESIARMHGGHPLDDAARAPWLGRIRAWIDARLAAGENGIVACSALRRAYRQALTGDRPQVRIVFLEGSRAVIQERIRARHGHFMPASLLDSQFAALEPPDRDEDPITVGIEEGPDAIAAAVSIRLGLPAGDACG</sequence>
<gene>
    <name evidence="10" type="ORF">MRSR164_22355</name>
</gene>
<dbReference type="Pfam" id="PF13671">
    <property type="entry name" value="AAA_33"/>
    <property type="match status" value="1"/>
</dbReference>
<dbReference type="Gene3D" id="3.40.50.300">
    <property type="entry name" value="P-loop containing nucleotide triphosphate hydrolases"/>
    <property type="match status" value="1"/>
</dbReference>
<comment type="catalytic activity">
    <reaction evidence="8 9">
        <text>D-gluconate + ATP = 6-phospho-D-gluconate + ADP + H(+)</text>
        <dbReference type="Rhea" id="RHEA:19433"/>
        <dbReference type="ChEBI" id="CHEBI:15378"/>
        <dbReference type="ChEBI" id="CHEBI:18391"/>
        <dbReference type="ChEBI" id="CHEBI:30616"/>
        <dbReference type="ChEBI" id="CHEBI:58759"/>
        <dbReference type="ChEBI" id="CHEBI:456216"/>
        <dbReference type="EC" id="2.7.1.12"/>
    </reaction>
</comment>
<evidence type="ECO:0000256" key="6">
    <source>
        <dbReference type="ARBA" id="ARBA00022777"/>
    </source>
</evidence>
<evidence type="ECO:0000313" key="10">
    <source>
        <dbReference type="EMBL" id="MEE7459433.1"/>
    </source>
</evidence>
<dbReference type="NCBIfam" id="TIGR01313">
    <property type="entry name" value="therm_gnt_kin"/>
    <property type="match status" value="1"/>
</dbReference>
<evidence type="ECO:0000256" key="5">
    <source>
        <dbReference type="ARBA" id="ARBA00022741"/>
    </source>
</evidence>
<keyword evidence="5 9" id="KW-0547">Nucleotide-binding</keyword>
<dbReference type="Proteomes" id="UP001349262">
    <property type="component" value="Unassembled WGS sequence"/>
</dbReference>
<protein>
    <recommendedName>
        <fullName evidence="3 9">Gluconokinase</fullName>
        <ecNumber evidence="3 9">2.7.1.12</ecNumber>
    </recommendedName>
</protein>
<reference evidence="10 11" key="1">
    <citation type="journal article" date="2012" name="Genet. Mol. Biol.">
        <title>Analysis of 16S rRNA and mxaF genes revealing insights into Methylobacterium niche-specific plant association.</title>
        <authorList>
            <person name="Dourado M.N."/>
            <person name="Andreote F.D."/>
            <person name="Dini-Andreote F."/>
            <person name="Conti R."/>
            <person name="Araujo J.M."/>
            <person name="Araujo W.L."/>
        </authorList>
    </citation>
    <scope>NUCLEOTIDE SEQUENCE [LARGE SCALE GENOMIC DNA]</scope>
    <source>
        <strain evidence="10 11">SR1.6/4</strain>
    </source>
</reference>
<dbReference type="EMBL" id="MLBY01000005">
    <property type="protein sequence ID" value="MEE7459433.1"/>
    <property type="molecule type" value="Genomic_DNA"/>
</dbReference>
<evidence type="ECO:0000256" key="4">
    <source>
        <dbReference type="ARBA" id="ARBA00022679"/>
    </source>
</evidence>
<dbReference type="GO" id="GO:0016301">
    <property type="term" value="F:kinase activity"/>
    <property type="evidence" value="ECO:0007669"/>
    <property type="project" value="UniProtKB-KW"/>
</dbReference>
<dbReference type="InterPro" id="IPR027417">
    <property type="entry name" value="P-loop_NTPase"/>
</dbReference>
<evidence type="ECO:0000256" key="1">
    <source>
        <dbReference type="ARBA" id="ARBA00004761"/>
    </source>
</evidence>
<keyword evidence="11" id="KW-1185">Reference proteome</keyword>
<proteinExistence type="inferred from homology"/>
<dbReference type="SUPFAM" id="SSF52540">
    <property type="entry name" value="P-loop containing nucleoside triphosphate hydrolases"/>
    <property type="match status" value="1"/>
</dbReference>
<keyword evidence="4 9" id="KW-0808">Transferase</keyword>
<evidence type="ECO:0000256" key="7">
    <source>
        <dbReference type="ARBA" id="ARBA00022840"/>
    </source>
</evidence>
<evidence type="ECO:0000256" key="8">
    <source>
        <dbReference type="ARBA" id="ARBA00048090"/>
    </source>
</evidence>
<dbReference type="PANTHER" id="PTHR43442:SF3">
    <property type="entry name" value="GLUCONOKINASE-RELATED"/>
    <property type="match status" value="1"/>
</dbReference>
<evidence type="ECO:0000313" key="11">
    <source>
        <dbReference type="Proteomes" id="UP001349262"/>
    </source>
</evidence>
<comment type="pathway">
    <text evidence="1">Carbohydrate acid metabolism.</text>
</comment>
<comment type="caution">
    <text evidence="10">The sequence shown here is derived from an EMBL/GenBank/DDBJ whole genome shotgun (WGS) entry which is preliminary data.</text>
</comment>
<accession>A0ABU7TG87</accession>
<dbReference type="InterPro" id="IPR006001">
    <property type="entry name" value="Therm_gnt_kin"/>
</dbReference>
<dbReference type="PANTHER" id="PTHR43442">
    <property type="entry name" value="GLUCONOKINASE-RELATED"/>
    <property type="match status" value="1"/>
</dbReference>
<comment type="similarity">
    <text evidence="2 9">Belongs to the gluconokinase GntK/GntV family.</text>
</comment>
<evidence type="ECO:0000256" key="3">
    <source>
        <dbReference type="ARBA" id="ARBA00012054"/>
    </source>
</evidence>
<keyword evidence="7 9" id="KW-0067">ATP-binding</keyword>